<evidence type="ECO:0000256" key="6">
    <source>
        <dbReference type="ARBA" id="ARBA00029500"/>
    </source>
</evidence>
<dbReference type="InterPro" id="IPR000644">
    <property type="entry name" value="CBS_dom"/>
</dbReference>
<dbReference type="Pfam" id="PF13188">
    <property type="entry name" value="PAS_8"/>
    <property type="match status" value="1"/>
</dbReference>
<dbReference type="GO" id="GO:0003677">
    <property type="term" value="F:DNA binding"/>
    <property type="evidence" value="ECO:0007669"/>
    <property type="project" value="UniProtKB-KW"/>
</dbReference>
<evidence type="ECO:0000256" key="1">
    <source>
        <dbReference type="ARBA" id="ARBA00022741"/>
    </source>
</evidence>
<dbReference type="SUPFAM" id="SSF52540">
    <property type="entry name" value="P-loop containing nucleoside triphosphate hydrolases"/>
    <property type="match status" value="1"/>
</dbReference>
<dbReference type="RefSeq" id="WP_120073108.1">
    <property type="nucleotide sequence ID" value="NZ_CP126113.1"/>
</dbReference>
<evidence type="ECO:0000256" key="2">
    <source>
        <dbReference type="ARBA" id="ARBA00022797"/>
    </source>
</evidence>
<keyword evidence="3" id="KW-0067">ATP-binding</keyword>
<reference evidence="9" key="1">
    <citation type="submission" date="2018-12" db="EMBL/GenBank/DDBJ databases">
        <authorList>
            <person name="Sun L."/>
            <person name="Chen Z."/>
        </authorList>
    </citation>
    <scope>NUCLEOTIDE SEQUENCE [LARGE SCALE GENOMIC DNA]</scope>
    <source>
        <strain evidence="9">DSM 16012</strain>
    </source>
</reference>
<keyword evidence="2" id="KW-0058">Aromatic hydrocarbons catabolism</keyword>
<dbReference type="InterPro" id="IPR000014">
    <property type="entry name" value="PAS"/>
</dbReference>
<dbReference type="InterPro" id="IPR025662">
    <property type="entry name" value="Sigma_54_int_dom_ATP-bd_1"/>
</dbReference>
<comment type="caution">
    <text evidence="9">The sequence shown here is derived from an EMBL/GenBank/DDBJ whole genome shotgun (WGS) entry which is preliminary data.</text>
</comment>
<keyword evidence="4" id="KW-0805">Transcription regulation</keyword>
<dbReference type="PANTHER" id="PTHR32071:SF121">
    <property type="entry name" value="SIGMA L-DEPENDENT TRANSCRIPTIONAL REGULATOR YQIR-RELATED"/>
    <property type="match status" value="1"/>
</dbReference>
<dbReference type="InterPro" id="IPR003593">
    <property type="entry name" value="AAA+_ATPase"/>
</dbReference>
<dbReference type="FunFam" id="3.40.50.300:FF:000006">
    <property type="entry name" value="DNA-binding transcriptional regulator NtrC"/>
    <property type="match status" value="1"/>
</dbReference>
<organism evidence="9 10">
    <name type="scientific">Siminovitchia fortis</name>
    <dbReference type="NCBI Taxonomy" id="254758"/>
    <lineage>
        <taxon>Bacteria</taxon>
        <taxon>Bacillati</taxon>
        <taxon>Bacillota</taxon>
        <taxon>Bacilli</taxon>
        <taxon>Bacillales</taxon>
        <taxon>Bacillaceae</taxon>
        <taxon>Siminovitchia</taxon>
    </lineage>
</organism>
<dbReference type="InterPro" id="IPR030828">
    <property type="entry name" value="HTH_TyrR"/>
</dbReference>
<keyword evidence="10" id="KW-1185">Reference proteome</keyword>
<name>A0A443IRZ4_9BACI</name>
<dbReference type="Gene3D" id="3.40.50.300">
    <property type="entry name" value="P-loop containing nucleotide triphosphate hydrolases"/>
    <property type="match status" value="1"/>
</dbReference>
<dbReference type="PROSITE" id="PS50112">
    <property type="entry name" value="PAS"/>
    <property type="match status" value="1"/>
</dbReference>
<dbReference type="SMART" id="SM00091">
    <property type="entry name" value="PAS"/>
    <property type="match status" value="2"/>
</dbReference>
<protein>
    <recommendedName>
        <fullName evidence="6">HTH-type transcriptional regulatory protein TyrR</fullName>
    </recommendedName>
</protein>
<dbReference type="EMBL" id="QYTU02000020">
    <property type="protein sequence ID" value="RWR10058.1"/>
    <property type="molecule type" value="Genomic_DNA"/>
</dbReference>
<dbReference type="SUPFAM" id="SSF54631">
    <property type="entry name" value="CBS-domain pair"/>
    <property type="match status" value="1"/>
</dbReference>
<dbReference type="InterPro" id="IPR009057">
    <property type="entry name" value="Homeodomain-like_sf"/>
</dbReference>
<dbReference type="SUPFAM" id="SSF46689">
    <property type="entry name" value="Homeodomain-like"/>
    <property type="match status" value="1"/>
</dbReference>
<proteinExistence type="predicted"/>
<dbReference type="InterPro" id="IPR035965">
    <property type="entry name" value="PAS-like_dom_sf"/>
</dbReference>
<dbReference type="GO" id="GO:0005524">
    <property type="term" value="F:ATP binding"/>
    <property type="evidence" value="ECO:0007669"/>
    <property type="project" value="UniProtKB-KW"/>
</dbReference>
<evidence type="ECO:0000259" key="8">
    <source>
        <dbReference type="PROSITE" id="PS50112"/>
    </source>
</evidence>
<dbReference type="CDD" id="cd00009">
    <property type="entry name" value="AAA"/>
    <property type="match status" value="1"/>
</dbReference>
<dbReference type="Proteomes" id="UP000273811">
    <property type="component" value="Unassembled WGS sequence"/>
</dbReference>
<evidence type="ECO:0000256" key="3">
    <source>
        <dbReference type="ARBA" id="ARBA00022840"/>
    </source>
</evidence>
<feature type="domain" description="PAS" evidence="8">
    <location>
        <begin position="119"/>
        <end position="164"/>
    </location>
</feature>
<evidence type="ECO:0000313" key="10">
    <source>
        <dbReference type="Proteomes" id="UP000273811"/>
    </source>
</evidence>
<dbReference type="InterPro" id="IPR058031">
    <property type="entry name" value="AAA_lid_NorR"/>
</dbReference>
<keyword evidence="1" id="KW-0547">Nucleotide-binding</keyword>
<dbReference type="AlphaFoldDB" id="A0A443IRZ4"/>
<dbReference type="InterPro" id="IPR025944">
    <property type="entry name" value="Sigma_54_int_dom_CS"/>
</dbReference>
<evidence type="ECO:0000256" key="5">
    <source>
        <dbReference type="ARBA" id="ARBA00023163"/>
    </source>
</evidence>
<feature type="domain" description="Sigma-54 factor interaction" evidence="7">
    <location>
        <begin position="363"/>
        <end position="591"/>
    </location>
</feature>
<dbReference type="PROSITE" id="PS00675">
    <property type="entry name" value="SIGMA54_INTERACT_1"/>
    <property type="match status" value="1"/>
</dbReference>
<evidence type="ECO:0000256" key="4">
    <source>
        <dbReference type="ARBA" id="ARBA00023015"/>
    </source>
</evidence>
<dbReference type="Pfam" id="PF00571">
    <property type="entry name" value="CBS"/>
    <property type="match status" value="1"/>
</dbReference>
<evidence type="ECO:0000259" key="7">
    <source>
        <dbReference type="PROSITE" id="PS50045"/>
    </source>
</evidence>
<dbReference type="Gene3D" id="1.10.10.60">
    <property type="entry name" value="Homeodomain-like"/>
    <property type="match status" value="1"/>
</dbReference>
<dbReference type="GO" id="GO:0006355">
    <property type="term" value="P:regulation of DNA-templated transcription"/>
    <property type="evidence" value="ECO:0007669"/>
    <property type="project" value="InterPro"/>
</dbReference>
<sequence>MHWDWKGVLQPIRLFVNSDMTVKEVFALLKEKEAEIGFVQEDEGIVGYVTASSLLDQLMGEGGAPNSEIVVERDFLFVHEEDVAKYIHNCAVVIGADSSNRPTGYMFMERLNRYLSEVQLKSFNDALNNAEMGIVAMDPSFHVIFMNEKAEQILGMKKSIIQGRDYRKLIRIEASLDEVLRGQKWFGIENTFNFKVISGQFSPIYENGKITGIIHNFYLKDQLEEAVHEIDFVREMNEDLQAIYSLSNEQILVADSNGTITRIAGAFFSNFWGGIEREELIGRNAAELERSGIFTPNIISACIEKNGRVMLSQEGRNGTVLSTATPVMEEGKIKRIIVLSKDVSTEKKSFITSEAAEVHNEAVIYRSSEMAALMEEVESVAPLDSTVLITGESGVGKEVIARRIHQLSNRASGSFVAINCGAIPEHLIESELFGHEKGAFTGADSKRVGLFEQGHDGTVFLDEVSELPYALQVKLLRVLQEREVIRVGSTVPVKINVRVIAATNKNLRQMVQRKEFREDLYYRLHVVPIQIPALRNRKDDISPLAVNFLEELNERNGYEKKISTNALNLLESYQWPGNIRELKNVIERLIVVSRGEEISEKDVYRVLWETDSMEQGFLTIKGIIPLKKAVEETEKQLIELAVEKYGTATEAAKALEVSISTVSRRMKRFNDGLGSGGAAHDLLF</sequence>
<evidence type="ECO:0000313" key="9">
    <source>
        <dbReference type="EMBL" id="RWR10058.1"/>
    </source>
</evidence>
<dbReference type="Pfam" id="PF18024">
    <property type="entry name" value="HTH_50"/>
    <property type="match status" value="1"/>
</dbReference>
<dbReference type="InterPro" id="IPR002078">
    <property type="entry name" value="Sigma_54_int"/>
</dbReference>
<dbReference type="Gene3D" id="1.10.8.60">
    <property type="match status" value="1"/>
</dbReference>
<dbReference type="SUPFAM" id="SSF55785">
    <property type="entry name" value="PYP-like sensor domain (PAS domain)"/>
    <property type="match status" value="2"/>
</dbReference>
<dbReference type="InterPro" id="IPR046342">
    <property type="entry name" value="CBS_dom_sf"/>
</dbReference>
<dbReference type="OrthoDB" id="9771372at2"/>
<accession>A0A443IRZ4</accession>
<dbReference type="Gene3D" id="3.30.450.20">
    <property type="entry name" value="PAS domain"/>
    <property type="match status" value="2"/>
</dbReference>
<dbReference type="Pfam" id="PF00158">
    <property type="entry name" value="Sigma54_activat"/>
    <property type="match status" value="1"/>
</dbReference>
<dbReference type="PROSITE" id="PS50045">
    <property type="entry name" value="SIGMA54_INTERACT_4"/>
    <property type="match status" value="1"/>
</dbReference>
<dbReference type="SMART" id="SM00382">
    <property type="entry name" value="AAA"/>
    <property type="match status" value="1"/>
</dbReference>
<dbReference type="GeneID" id="56391331"/>
<gene>
    <name evidence="9" type="ORF">D4N35_010095</name>
</gene>
<dbReference type="Pfam" id="PF25601">
    <property type="entry name" value="AAA_lid_14"/>
    <property type="match status" value="1"/>
</dbReference>
<dbReference type="InterPro" id="IPR027417">
    <property type="entry name" value="P-loop_NTPase"/>
</dbReference>
<keyword evidence="5" id="KW-0804">Transcription</keyword>
<dbReference type="PROSITE" id="PS00688">
    <property type="entry name" value="SIGMA54_INTERACT_3"/>
    <property type="match status" value="1"/>
</dbReference>
<dbReference type="PANTHER" id="PTHR32071">
    <property type="entry name" value="TRANSCRIPTIONAL REGULATORY PROTEIN"/>
    <property type="match status" value="1"/>
</dbReference>